<organism evidence="2 3">
    <name type="scientific">Actinoplanes cyaneus</name>
    <dbReference type="NCBI Taxonomy" id="52696"/>
    <lineage>
        <taxon>Bacteria</taxon>
        <taxon>Bacillati</taxon>
        <taxon>Actinomycetota</taxon>
        <taxon>Actinomycetes</taxon>
        <taxon>Micromonosporales</taxon>
        <taxon>Micromonosporaceae</taxon>
        <taxon>Actinoplanes</taxon>
    </lineage>
</organism>
<comment type="caution">
    <text evidence="2">The sequence shown here is derived from an EMBL/GenBank/DDBJ whole genome shotgun (WGS) entry which is preliminary data.</text>
</comment>
<proteinExistence type="predicted"/>
<protein>
    <submittedName>
        <fullName evidence="2">Uncharacterized protein</fullName>
    </submittedName>
</protein>
<dbReference type="EMBL" id="BOMH01000145">
    <property type="protein sequence ID" value="GID71339.1"/>
    <property type="molecule type" value="Genomic_DNA"/>
</dbReference>
<accession>A0A919ISI1</accession>
<keyword evidence="3" id="KW-1185">Reference proteome</keyword>
<reference evidence="2" key="1">
    <citation type="submission" date="2021-01" db="EMBL/GenBank/DDBJ databases">
        <title>Whole genome shotgun sequence of Actinoplanes cyaneus NBRC 14990.</title>
        <authorList>
            <person name="Komaki H."/>
            <person name="Tamura T."/>
        </authorList>
    </citation>
    <scope>NUCLEOTIDE SEQUENCE</scope>
    <source>
        <strain evidence="2">NBRC 14990</strain>
    </source>
</reference>
<dbReference type="AlphaFoldDB" id="A0A919ISI1"/>
<name>A0A919ISI1_9ACTN</name>
<sequence length="74" mass="8160">MLRRGAAPDRLERVQLRLSVFLGRGGEVRVKQCMPKQVDRTGLAQHVALMSVLEEGGHAPRQPASEGQPAPYKK</sequence>
<dbReference type="Proteomes" id="UP000619479">
    <property type="component" value="Unassembled WGS sequence"/>
</dbReference>
<evidence type="ECO:0000313" key="2">
    <source>
        <dbReference type="EMBL" id="GID71339.1"/>
    </source>
</evidence>
<evidence type="ECO:0000256" key="1">
    <source>
        <dbReference type="SAM" id="MobiDB-lite"/>
    </source>
</evidence>
<feature type="region of interest" description="Disordered" evidence="1">
    <location>
        <begin position="54"/>
        <end position="74"/>
    </location>
</feature>
<evidence type="ECO:0000313" key="3">
    <source>
        <dbReference type="Proteomes" id="UP000619479"/>
    </source>
</evidence>
<gene>
    <name evidence="2" type="ORF">Acy02nite_92200</name>
</gene>